<gene>
    <name evidence="1" type="ORF">M9458_035849</name>
</gene>
<accession>A0ABD0P0K9</accession>
<dbReference type="AlphaFoldDB" id="A0ABD0P0K9"/>
<organism evidence="1 2">
    <name type="scientific">Cirrhinus mrigala</name>
    <name type="common">Mrigala</name>
    <dbReference type="NCBI Taxonomy" id="683832"/>
    <lineage>
        <taxon>Eukaryota</taxon>
        <taxon>Metazoa</taxon>
        <taxon>Chordata</taxon>
        <taxon>Craniata</taxon>
        <taxon>Vertebrata</taxon>
        <taxon>Euteleostomi</taxon>
        <taxon>Actinopterygii</taxon>
        <taxon>Neopterygii</taxon>
        <taxon>Teleostei</taxon>
        <taxon>Ostariophysi</taxon>
        <taxon>Cypriniformes</taxon>
        <taxon>Cyprinidae</taxon>
        <taxon>Labeoninae</taxon>
        <taxon>Labeonini</taxon>
        <taxon>Cirrhinus</taxon>
    </lineage>
</organism>
<dbReference type="Proteomes" id="UP001529510">
    <property type="component" value="Unassembled WGS sequence"/>
</dbReference>
<feature type="non-terminal residue" evidence="1">
    <location>
        <position position="56"/>
    </location>
</feature>
<evidence type="ECO:0000313" key="1">
    <source>
        <dbReference type="EMBL" id="KAL0167627.1"/>
    </source>
</evidence>
<reference evidence="1 2" key="1">
    <citation type="submission" date="2024-05" db="EMBL/GenBank/DDBJ databases">
        <title>Genome sequencing and assembly of Indian major carp, Cirrhinus mrigala (Hamilton, 1822).</title>
        <authorList>
            <person name="Mohindra V."/>
            <person name="Chowdhury L.M."/>
            <person name="Lal K."/>
            <person name="Jena J.K."/>
        </authorList>
    </citation>
    <scope>NUCLEOTIDE SEQUENCE [LARGE SCALE GENOMIC DNA]</scope>
    <source>
        <strain evidence="1">CM1030</strain>
        <tissue evidence="1">Blood</tissue>
    </source>
</reference>
<proteinExistence type="predicted"/>
<dbReference type="EMBL" id="JAMKFB020000018">
    <property type="protein sequence ID" value="KAL0167627.1"/>
    <property type="molecule type" value="Genomic_DNA"/>
</dbReference>
<sequence length="56" mass="5769">VLVCFGGAPLCRRALQTARRSLAPALEAIEGMVMVSIVIPPCVSGSFPGSLGKLDL</sequence>
<name>A0ABD0P0K9_CIRMR</name>
<protein>
    <submittedName>
        <fullName evidence="1">Uncharacterized protein</fullName>
    </submittedName>
</protein>
<feature type="non-terminal residue" evidence="1">
    <location>
        <position position="1"/>
    </location>
</feature>
<keyword evidence="2" id="KW-1185">Reference proteome</keyword>
<evidence type="ECO:0000313" key="2">
    <source>
        <dbReference type="Proteomes" id="UP001529510"/>
    </source>
</evidence>
<comment type="caution">
    <text evidence="1">The sequence shown here is derived from an EMBL/GenBank/DDBJ whole genome shotgun (WGS) entry which is preliminary data.</text>
</comment>